<sequence length="1427" mass="163850">MKFYFRYGMFLINVINNDQDGIDQFQKIQTTFQIKVDKKEDKQFEINNQSRFTDNSAAGFVILSTLQNSFCSIIHVNEEIEALFGYKRKQLLDQNIRILMPKVIATYHDGFVSDFFEKGKINWQDKIKQTFGQSKEGFAFKIDAIIKLYPKINGEIKLAGFLQRSQSNSQENLSSQEEASLAGIDSIKHIILTDRKGFISNVSVGLVSCLGLHPKFFNYSHDSYLSMVRIDQLAQNILEPAQQELMETDGLVVTFETRDILNKVEAEQLTQEDLELVRPSFKKQDMFVRMHRIPLADNDYAIVYYLQLLSGSSSALRSQQQAKLLAQAAQSDLYKVRGLNSPATSKFGVESDSEEEEKQQSMSSVSSSTNSNNTFNSIVRDFKKTLMDRRMPKALILLNWLLIATIAGTIALQITLYLFIREGEQSLEKAADICHSVDLRSMMYASTTINANTYIGIANNFLPDRFPFAALNTIINRSVLLLSLILNYQGQTQKHHNKIIQLRNGLSESELDQSYEHIYTEYEQQNINTLIVDGQNYILTQPQSFKSAMSGFLLENSMMQYKKLLDMWFPADYITRNIVADHEHPLSNSSQAEKASYYLYANGLRSIRQRTDESTAFFHNLIKKNNENQIYFTLMLFGVLFTLTSIALIFYQIWQIEHIQSDIFSLYAYLSKEHIKETFKKAQSFMSEIIEGSFIRQIQPKNSREEVGVLQSFNVKLQLQELRQKDGSTSSDQRRSYEISIYSSMVRRANQQAKETLVPRQFRDIIKENETLGLAGKKVSQFKISQKDSLQQVFEYSGQGKRFSKRKEMSKTKESGKFKKDKVNQKSNRQEDFKKLKFADSHTALAIPKITEHNEESEDEEEEQYKKRRQKKGIQDDIYSSSSHSRSYDEWKMHEKENNLSKEGNAEKESADILGIGEIEERKTQFKKTFRTQDNKRKASVFIIGLTILSYFLITFFAQERHVTNVNYIQAITPIFYDRCRLIHLALAFVRERIFNNSTMTSFEYDKYYEYDIDIKYNDMHIKNELDLMTLKTDYNKVIQPMLDQLNVLDSPSYCDSIIQSQVSDTQDKLSNALNVYKAAIPTNEYTSVINTIHRLCEYARVGNITGLKYLRNEYAIAFRYGDYDRSTPLHYAVRASQIEVVKYLLDSSIVFVNPLDRWGCTPLDYVPFNSTLEAYLLTKSGRRTLTTPLSLSPVAGGLKTFTTNQARLFYASYFGDLETMQVLRALKLKMDIKDQDGRTPLHIAAAEGNEDVVTFLIASGVNVQAVDNRGIDPRIAAQKQGNIASYNLLNSVISSTIIKDNCITFSNAIFKNGMSQAMGAYHKKFQDLLILINSTNSYMRRVTLISGARFKPELVLKPEEFFAQKDIPQFMTGAELYFSSIIAAISSCVNLVIALFVVFLSIQVFANSFFEQNKQIVEGIMQKLKL</sequence>
<dbReference type="SMART" id="SM00248">
    <property type="entry name" value="ANK"/>
    <property type="match status" value="3"/>
</dbReference>
<comment type="caution">
    <text evidence="4">The sequence shown here is derived from an EMBL/GenBank/DDBJ whole genome shotgun (WGS) entry which is preliminary data.</text>
</comment>
<dbReference type="Pfam" id="PF12796">
    <property type="entry name" value="Ank_2"/>
    <property type="match status" value="1"/>
</dbReference>
<evidence type="ECO:0000313" key="5">
    <source>
        <dbReference type="Proteomes" id="UP000785679"/>
    </source>
</evidence>
<feature type="region of interest" description="Disordered" evidence="2">
    <location>
        <begin position="345"/>
        <end position="371"/>
    </location>
</feature>
<feature type="repeat" description="ANK" evidence="1">
    <location>
        <begin position="1125"/>
        <end position="1147"/>
    </location>
</feature>
<keyword evidence="5" id="KW-1185">Reference proteome</keyword>
<reference evidence="4" key="1">
    <citation type="submission" date="2019-06" db="EMBL/GenBank/DDBJ databases">
        <authorList>
            <person name="Zheng W."/>
        </authorList>
    </citation>
    <scope>NUCLEOTIDE SEQUENCE</scope>
    <source>
        <strain evidence="4">QDHG01</strain>
    </source>
</reference>
<feature type="transmembrane region" description="Helical" evidence="3">
    <location>
        <begin position="1377"/>
        <end position="1407"/>
    </location>
</feature>
<dbReference type="InterPro" id="IPR002110">
    <property type="entry name" value="Ankyrin_rpt"/>
</dbReference>
<dbReference type="Gene3D" id="3.30.450.20">
    <property type="entry name" value="PAS domain"/>
    <property type="match status" value="1"/>
</dbReference>
<feature type="transmembrane region" description="Helical" evidence="3">
    <location>
        <begin position="394"/>
        <end position="420"/>
    </location>
</feature>
<dbReference type="PROSITE" id="PS50297">
    <property type="entry name" value="ANK_REP_REGION"/>
    <property type="match status" value="2"/>
</dbReference>
<feature type="transmembrane region" description="Helical" evidence="3">
    <location>
        <begin position="630"/>
        <end position="651"/>
    </location>
</feature>
<evidence type="ECO:0000256" key="1">
    <source>
        <dbReference type="PROSITE-ProRule" id="PRU00023"/>
    </source>
</evidence>
<gene>
    <name evidence="4" type="ORF">FGO68_gene14239</name>
</gene>
<evidence type="ECO:0000256" key="3">
    <source>
        <dbReference type="SAM" id="Phobius"/>
    </source>
</evidence>
<protein>
    <submittedName>
        <fullName evidence="4">Uncharacterized protein</fullName>
    </submittedName>
</protein>
<keyword evidence="3" id="KW-0472">Membrane</keyword>
<feature type="repeat" description="ANK" evidence="1">
    <location>
        <begin position="1237"/>
        <end position="1269"/>
    </location>
</feature>
<dbReference type="Proteomes" id="UP000785679">
    <property type="component" value="Unassembled WGS sequence"/>
</dbReference>
<proteinExistence type="predicted"/>
<dbReference type="InterPro" id="IPR052994">
    <property type="entry name" value="Tiny_macrocysts_regulators"/>
</dbReference>
<feature type="region of interest" description="Disordered" evidence="2">
    <location>
        <begin position="844"/>
        <end position="891"/>
    </location>
</feature>
<evidence type="ECO:0000256" key="2">
    <source>
        <dbReference type="SAM" id="MobiDB-lite"/>
    </source>
</evidence>
<dbReference type="SUPFAM" id="SSF48403">
    <property type="entry name" value="Ankyrin repeat"/>
    <property type="match status" value="1"/>
</dbReference>
<dbReference type="EMBL" id="RRYP01000210">
    <property type="protein sequence ID" value="TNV87808.1"/>
    <property type="molecule type" value="Genomic_DNA"/>
</dbReference>
<name>A0A8J8P6F1_HALGN</name>
<dbReference type="InterPro" id="IPR035965">
    <property type="entry name" value="PAS-like_dom_sf"/>
</dbReference>
<dbReference type="PROSITE" id="PS50088">
    <property type="entry name" value="ANK_REPEAT"/>
    <property type="match status" value="2"/>
</dbReference>
<keyword evidence="1" id="KW-0040">ANK repeat</keyword>
<accession>A0A8J8P6F1</accession>
<feature type="compositionally biased region" description="Basic and acidic residues" evidence="2">
    <location>
        <begin position="806"/>
        <end position="832"/>
    </location>
</feature>
<keyword evidence="3" id="KW-0812">Transmembrane</keyword>
<keyword evidence="3" id="KW-1133">Transmembrane helix</keyword>
<dbReference type="SUPFAM" id="SSF55785">
    <property type="entry name" value="PYP-like sensor domain (PAS domain)"/>
    <property type="match status" value="1"/>
</dbReference>
<feature type="compositionally biased region" description="Low complexity" evidence="2">
    <location>
        <begin position="360"/>
        <end position="371"/>
    </location>
</feature>
<feature type="transmembrane region" description="Helical" evidence="3">
    <location>
        <begin position="939"/>
        <end position="958"/>
    </location>
</feature>
<dbReference type="PANTHER" id="PTHR31600:SF2">
    <property type="entry name" value="GAMETE ENRICHED GENE 10 PROTEIN-RELATED"/>
    <property type="match status" value="1"/>
</dbReference>
<dbReference type="InterPro" id="IPR036770">
    <property type="entry name" value="Ankyrin_rpt-contain_sf"/>
</dbReference>
<dbReference type="Pfam" id="PF00023">
    <property type="entry name" value="Ank"/>
    <property type="match status" value="1"/>
</dbReference>
<evidence type="ECO:0000313" key="4">
    <source>
        <dbReference type="EMBL" id="TNV87808.1"/>
    </source>
</evidence>
<dbReference type="Gene3D" id="1.25.40.20">
    <property type="entry name" value="Ankyrin repeat-containing domain"/>
    <property type="match status" value="2"/>
</dbReference>
<organism evidence="4 5">
    <name type="scientific">Halteria grandinella</name>
    <dbReference type="NCBI Taxonomy" id="5974"/>
    <lineage>
        <taxon>Eukaryota</taxon>
        <taxon>Sar</taxon>
        <taxon>Alveolata</taxon>
        <taxon>Ciliophora</taxon>
        <taxon>Intramacronucleata</taxon>
        <taxon>Spirotrichea</taxon>
        <taxon>Stichotrichia</taxon>
        <taxon>Sporadotrichida</taxon>
        <taxon>Halteriidae</taxon>
        <taxon>Halteria</taxon>
    </lineage>
</organism>
<dbReference type="PANTHER" id="PTHR31600">
    <property type="entry name" value="TINY MACROCYSTS PROTEIN B-RELATED"/>
    <property type="match status" value="1"/>
</dbReference>
<feature type="region of interest" description="Disordered" evidence="2">
    <location>
        <begin position="801"/>
        <end position="832"/>
    </location>
</feature>
<dbReference type="OrthoDB" id="410095at2759"/>